<dbReference type="RefSeq" id="WP_014202044.1">
    <property type="nucleotide sequence ID" value="NC_016599.1"/>
</dbReference>
<dbReference type="Proteomes" id="UP000005631">
    <property type="component" value="Chromosome"/>
</dbReference>
<evidence type="ECO:0000256" key="2">
    <source>
        <dbReference type="SAM" id="SignalP"/>
    </source>
</evidence>
<dbReference type="PROSITE" id="PS51257">
    <property type="entry name" value="PROKAR_LIPOPROTEIN"/>
    <property type="match status" value="1"/>
</dbReference>
<dbReference type="SUPFAM" id="SSF53807">
    <property type="entry name" value="Helical backbone' metal receptor"/>
    <property type="match status" value="1"/>
</dbReference>
<dbReference type="STRING" id="926562.Oweho_1700"/>
<feature type="domain" description="Fe/B12 periplasmic-binding" evidence="3">
    <location>
        <begin position="40"/>
        <end position="297"/>
    </location>
</feature>
<keyword evidence="5" id="KW-1185">Reference proteome</keyword>
<dbReference type="HOGENOM" id="CLU_038034_6_0_10"/>
<feature type="chain" id="PRO_5003514502" evidence="2">
    <location>
        <begin position="23"/>
        <end position="297"/>
    </location>
</feature>
<name>G8R0I4_OWEHD</name>
<evidence type="ECO:0000259" key="3">
    <source>
        <dbReference type="PROSITE" id="PS50983"/>
    </source>
</evidence>
<dbReference type="Gene3D" id="3.40.50.1980">
    <property type="entry name" value="Nitrogenase molybdenum iron protein domain"/>
    <property type="match status" value="2"/>
</dbReference>
<feature type="coiled-coil region" evidence="1">
    <location>
        <begin position="148"/>
        <end position="175"/>
    </location>
</feature>
<feature type="signal peptide" evidence="2">
    <location>
        <begin position="1"/>
        <end position="22"/>
    </location>
</feature>
<dbReference type="PANTHER" id="PTHR30535:SF4">
    <property type="entry name" value="HEMIN-BINDING PERIPLASMIC PROTEIN HMUT"/>
    <property type="match status" value="1"/>
</dbReference>
<proteinExistence type="predicted"/>
<protein>
    <submittedName>
        <fullName evidence="4">ABC-type hemin transport system, periplasmic component</fullName>
    </submittedName>
</protein>
<gene>
    <name evidence="4" type="ordered locus">Oweho_1700</name>
</gene>
<evidence type="ECO:0000256" key="1">
    <source>
        <dbReference type="SAM" id="Coils"/>
    </source>
</evidence>
<dbReference type="eggNOG" id="COG4558">
    <property type="taxonomic scope" value="Bacteria"/>
</dbReference>
<keyword evidence="2" id="KW-0732">Signal</keyword>
<reference evidence="4 5" key="1">
    <citation type="journal article" date="2012" name="Stand. Genomic Sci.">
        <title>Genome sequence of the orange-pigmented seawater bacterium Owenweeksia hongkongensis type strain (UST20020801(T)).</title>
        <authorList>
            <person name="Riedel T."/>
            <person name="Held B."/>
            <person name="Nolan M."/>
            <person name="Lucas S."/>
            <person name="Lapidus A."/>
            <person name="Tice H."/>
            <person name="Del Rio T.G."/>
            <person name="Cheng J.F."/>
            <person name="Han C."/>
            <person name="Tapia R."/>
            <person name="Goodwin L.A."/>
            <person name="Pitluck S."/>
            <person name="Liolios K."/>
            <person name="Mavromatis K."/>
            <person name="Pagani I."/>
            <person name="Ivanova N."/>
            <person name="Mikhailova N."/>
            <person name="Pati A."/>
            <person name="Chen A."/>
            <person name="Palaniappan K."/>
            <person name="Rohde M."/>
            <person name="Tindall B.J."/>
            <person name="Detter J.C."/>
            <person name="Goker M."/>
            <person name="Woyke T."/>
            <person name="Bristow J."/>
            <person name="Eisen J.A."/>
            <person name="Markowitz V."/>
            <person name="Hugenholtz P."/>
            <person name="Klenk H.P."/>
            <person name="Kyrpides N.C."/>
        </authorList>
    </citation>
    <scope>NUCLEOTIDE SEQUENCE</scope>
    <source>
        <strain evidence="5">DSM 17368 / JCM 12287 / NRRL B-23963</strain>
    </source>
</reference>
<evidence type="ECO:0000313" key="4">
    <source>
        <dbReference type="EMBL" id="AEV32688.1"/>
    </source>
</evidence>
<dbReference type="InterPro" id="IPR050902">
    <property type="entry name" value="ABC_Transporter_SBP"/>
</dbReference>
<organism evidence="4 5">
    <name type="scientific">Owenweeksia hongkongensis (strain DSM 17368 / CIP 108786 / JCM 12287 / NRRL B-23963 / UST20020801)</name>
    <dbReference type="NCBI Taxonomy" id="926562"/>
    <lineage>
        <taxon>Bacteria</taxon>
        <taxon>Pseudomonadati</taxon>
        <taxon>Bacteroidota</taxon>
        <taxon>Flavobacteriia</taxon>
        <taxon>Flavobacteriales</taxon>
        <taxon>Owenweeksiaceae</taxon>
        <taxon>Owenweeksia</taxon>
    </lineage>
</organism>
<dbReference type="AlphaFoldDB" id="G8R0I4"/>
<dbReference type="PROSITE" id="PS50983">
    <property type="entry name" value="FE_B12_PBP"/>
    <property type="match status" value="1"/>
</dbReference>
<dbReference type="PATRIC" id="fig|926562.3.peg.1705"/>
<dbReference type="OrthoDB" id="9797736at2"/>
<keyword evidence="1" id="KW-0175">Coiled coil</keyword>
<sequence>MKKIFFLFGFTVLLLSSCGRFANEDTNTTSAEKTEGKAPRIVCLAKQYNEIIFALGAEKDLVAVDLSSTYPPKIKDLTTVGYHRALSAEGILSMKPDLIIHDNNIGPEHVVTQLESLKIPMKTFGEYDHTIEGTEELMREMGTYFHKEEKAEELCAKLEADMSEALEAAKAYTDTPSVVVIHFGRASNIYLTVTKNSTAGKMIEWAGGKMAIDGERGMRHLSSPELIAKANPDVILLTDFGYDRLGTQQKIEELPGVAGTNAAKNARIYRVEEHDLIYIGPRTGENVQFLQELIHKK</sequence>
<dbReference type="Pfam" id="PF01497">
    <property type="entry name" value="Peripla_BP_2"/>
    <property type="match status" value="1"/>
</dbReference>
<dbReference type="InterPro" id="IPR002491">
    <property type="entry name" value="ABC_transptr_periplasmic_BD"/>
</dbReference>
<evidence type="ECO:0000313" key="5">
    <source>
        <dbReference type="Proteomes" id="UP000005631"/>
    </source>
</evidence>
<accession>G8R0I4</accession>
<dbReference type="EMBL" id="CP003156">
    <property type="protein sequence ID" value="AEV32688.1"/>
    <property type="molecule type" value="Genomic_DNA"/>
</dbReference>
<dbReference type="PANTHER" id="PTHR30535">
    <property type="entry name" value="VITAMIN B12-BINDING PROTEIN"/>
    <property type="match status" value="1"/>
</dbReference>
<dbReference type="KEGG" id="oho:Oweho_1700"/>